<evidence type="ECO:0000259" key="1">
    <source>
        <dbReference type="Pfam" id="PF07944"/>
    </source>
</evidence>
<dbReference type="EMBL" id="CP062983">
    <property type="protein sequence ID" value="QPC84120.1"/>
    <property type="molecule type" value="Genomic_DNA"/>
</dbReference>
<sequence length="634" mass="71119">MEFLLMVSKDYPFQPIPFTNVTIQDSFWQPRLKTNHDITIPYDFRKCEETGRIDNFVKAARLMDGPHIGIQFNDSDVFKVIEGAAYDLQRHPNPELELYIDDVIDKIAAAQEPDGYLYTARTIDPAHPHEMSGTERWSQLKTSHELYNLGHMYEAAVAYYQATGKRAFLDVALKSANLINDVFRPDGLRDVPGHQEIELGLVKLYRATGDEKYLNLAKFFLDERGNAAGHSLQSAFDNPGYMQDHLPVTEQREAVGHAVRATYMYAAMVDVAALKDDEAYKTAVRALWDNVVQKKLSLTGGIGARHTGETFSEAYDLPNQAAYNETCAAIGSIYWSHRMFLLDGDPKYYDLLERTLYNGFLSGISLSGNEFFYVNPLESDNEYAFNAEHTLTRQAWFNCSCCPTNVVRLLPSLPGYIYATRDDHLYVNLYTGSSMVVSIANQDVRLIQTTTYPWDGTIQLAIDSSEPAHFTLSLRVPGWVNGQPVPTSDLYRYVNDQPGRIALTVNSVSQPVHQEGGYIHLERTWQAGDVVELVLPMPIRRVVAHANIADTRGKVALERGPLVYAAEGIDNGGNALSIFLDDSTHLSAEHHPVFLGGITMITGEGITAIPYYAWGHRGNTTMAVWYKRTRTTST</sequence>
<dbReference type="SUPFAM" id="SSF48208">
    <property type="entry name" value="Six-hairpin glycosidases"/>
    <property type="match status" value="1"/>
</dbReference>
<feature type="domain" description="Non-reducing end beta-L-arabinofuranosidase-like GH127 catalytic" evidence="1">
    <location>
        <begin position="20"/>
        <end position="414"/>
    </location>
</feature>
<evidence type="ECO:0000313" key="5">
    <source>
        <dbReference type="Proteomes" id="UP000594468"/>
    </source>
</evidence>
<dbReference type="InterPro" id="IPR049174">
    <property type="entry name" value="Beta-AFase-like"/>
</dbReference>
<keyword evidence="4" id="KW-0378">Hydrolase</keyword>
<dbReference type="Pfam" id="PF07944">
    <property type="entry name" value="Beta-AFase-like_GH127_cat"/>
    <property type="match status" value="1"/>
</dbReference>
<dbReference type="InterPro" id="IPR049049">
    <property type="entry name" value="Beta-AFase-like_GH127_C"/>
</dbReference>
<dbReference type="KEGG" id="pmet:G4Y79_07030"/>
<dbReference type="PANTHER" id="PTHR43465">
    <property type="entry name" value="DUF1680 DOMAIN PROTEIN (AFU_ORTHOLOGUE AFUA_1G08910)"/>
    <property type="match status" value="1"/>
</dbReference>
<feature type="domain" description="Non-reducing end beta-L-arabinofuranosidase-like GH127 middle" evidence="2">
    <location>
        <begin position="424"/>
        <end position="537"/>
    </location>
</feature>
<dbReference type="AlphaFoldDB" id="A0A7S8IEX0"/>
<dbReference type="GO" id="GO:0005975">
    <property type="term" value="P:carbohydrate metabolic process"/>
    <property type="evidence" value="ECO:0007669"/>
    <property type="project" value="InterPro"/>
</dbReference>
<dbReference type="PANTHER" id="PTHR43465:SF2">
    <property type="entry name" value="DUF1680 DOMAIN PROTEIN (AFU_ORTHOLOGUE AFUA_1G08910)"/>
    <property type="match status" value="1"/>
</dbReference>
<evidence type="ECO:0000313" key="4">
    <source>
        <dbReference type="EMBL" id="QPC84120.1"/>
    </source>
</evidence>
<proteinExistence type="predicted"/>
<protein>
    <submittedName>
        <fullName evidence="4">Glycoside hydrolase family 127 protein</fullName>
    </submittedName>
</protein>
<dbReference type="GO" id="GO:0016787">
    <property type="term" value="F:hydrolase activity"/>
    <property type="evidence" value="ECO:0007669"/>
    <property type="project" value="UniProtKB-KW"/>
</dbReference>
<dbReference type="Pfam" id="PF20736">
    <property type="entry name" value="Glyco_hydro127M"/>
    <property type="match status" value="1"/>
</dbReference>
<reference evidence="4 5" key="1">
    <citation type="submission" date="2020-02" db="EMBL/GenBank/DDBJ databases">
        <authorList>
            <person name="Zheng R.K."/>
            <person name="Sun C.M."/>
        </authorList>
    </citation>
    <scope>NUCLEOTIDE SEQUENCE [LARGE SCALE GENOMIC DNA]</scope>
    <source>
        <strain evidence="5">rifampicinis</strain>
    </source>
</reference>
<gene>
    <name evidence="4" type="ORF">G4Y79_07030</name>
</gene>
<dbReference type="InterPro" id="IPR008928">
    <property type="entry name" value="6-hairpin_glycosidase_sf"/>
</dbReference>
<feature type="domain" description="Non-reducing end beta-L-arabinofuranosidase-like GH127 C-terminal" evidence="3">
    <location>
        <begin position="539"/>
        <end position="626"/>
    </location>
</feature>
<accession>A0A7S8IEX0</accession>
<evidence type="ECO:0000259" key="3">
    <source>
        <dbReference type="Pfam" id="PF20737"/>
    </source>
</evidence>
<keyword evidence="5" id="KW-1185">Reference proteome</keyword>
<dbReference type="Proteomes" id="UP000594468">
    <property type="component" value="Chromosome"/>
</dbReference>
<evidence type="ECO:0000259" key="2">
    <source>
        <dbReference type="Pfam" id="PF20736"/>
    </source>
</evidence>
<organism evidence="4 5">
    <name type="scientific">Phototrophicus methaneseepsis</name>
    <dbReference type="NCBI Taxonomy" id="2710758"/>
    <lineage>
        <taxon>Bacteria</taxon>
        <taxon>Bacillati</taxon>
        <taxon>Chloroflexota</taxon>
        <taxon>Candidatus Thermofontia</taxon>
        <taxon>Phototrophicales</taxon>
        <taxon>Phototrophicaceae</taxon>
        <taxon>Phototrophicus</taxon>
    </lineage>
</organism>
<dbReference type="InterPro" id="IPR012878">
    <property type="entry name" value="Beta-AFase-like_GH127_cat"/>
</dbReference>
<dbReference type="Pfam" id="PF20737">
    <property type="entry name" value="Glyco_hydro127C"/>
    <property type="match status" value="1"/>
</dbReference>
<name>A0A7S8IEX0_9CHLR</name>
<dbReference type="InterPro" id="IPR049046">
    <property type="entry name" value="Beta-AFase-like_GH127_middle"/>
</dbReference>